<name>A0A7R9KWR4_9ACAR</name>
<feature type="region of interest" description="Disordered" evidence="1">
    <location>
        <begin position="33"/>
        <end position="59"/>
    </location>
</feature>
<evidence type="ECO:0000313" key="4">
    <source>
        <dbReference type="Proteomes" id="UP000759131"/>
    </source>
</evidence>
<accession>A0A7R9KWR4</accession>
<dbReference type="PANTHER" id="PTHR33964:SF1">
    <property type="entry name" value="RE45066P"/>
    <property type="match status" value="1"/>
</dbReference>
<evidence type="ECO:0000256" key="2">
    <source>
        <dbReference type="SAM" id="SignalP"/>
    </source>
</evidence>
<proteinExistence type="predicted"/>
<organism evidence="3">
    <name type="scientific">Medioppia subpectinata</name>
    <dbReference type="NCBI Taxonomy" id="1979941"/>
    <lineage>
        <taxon>Eukaryota</taxon>
        <taxon>Metazoa</taxon>
        <taxon>Ecdysozoa</taxon>
        <taxon>Arthropoda</taxon>
        <taxon>Chelicerata</taxon>
        <taxon>Arachnida</taxon>
        <taxon>Acari</taxon>
        <taxon>Acariformes</taxon>
        <taxon>Sarcoptiformes</taxon>
        <taxon>Oribatida</taxon>
        <taxon>Brachypylina</taxon>
        <taxon>Oppioidea</taxon>
        <taxon>Oppiidae</taxon>
        <taxon>Medioppia</taxon>
    </lineage>
</organism>
<evidence type="ECO:0000256" key="1">
    <source>
        <dbReference type="SAM" id="MobiDB-lite"/>
    </source>
</evidence>
<protein>
    <submittedName>
        <fullName evidence="3">Uncharacterized protein</fullName>
    </submittedName>
</protein>
<dbReference type="AlphaFoldDB" id="A0A7R9KWR4"/>
<gene>
    <name evidence="3" type="ORF">OSB1V03_LOCUS11241</name>
</gene>
<evidence type="ECO:0000313" key="3">
    <source>
        <dbReference type="EMBL" id="CAD7630830.1"/>
    </source>
</evidence>
<dbReference type="EMBL" id="OC863172">
    <property type="protein sequence ID" value="CAD7630830.1"/>
    <property type="molecule type" value="Genomic_DNA"/>
</dbReference>
<keyword evidence="2" id="KW-0732">Signal</keyword>
<feature type="signal peptide" evidence="2">
    <location>
        <begin position="1"/>
        <end position="27"/>
    </location>
</feature>
<dbReference type="Proteomes" id="UP000759131">
    <property type="component" value="Unassembled WGS sequence"/>
</dbReference>
<reference evidence="3" key="1">
    <citation type="submission" date="2020-11" db="EMBL/GenBank/DDBJ databases">
        <authorList>
            <person name="Tran Van P."/>
        </authorList>
    </citation>
    <scope>NUCLEOTIDE SEQUENCE</scope>
</reference>
<keyword evidence="4" id="KW-1185">Reference proteome</keyword>
<dbReference type="OrthoDB" id="6490813at2759"/>
<dbReference type="EMBL" id="CAJPIZ010008597">
    <property type="protein sequence ID" value="CAG2111260.1"/>
    <property type="molecule type" value="Genomic_DNA"/>
</dbReference>
<feature type="compositionally biased region" description="Polar residues" evidence="1">
    <location>
        <begin position="43"/>
        <end position="58"/>
    </location>
</feature>
<feature type="chain" id="PRO_5036211036" evidence="2">
    <location>
        <begin position="28"/>
        <end position="276"/>
    </location>
</feature>
<sequence>MALQRCCLLHIILCICIVMNLIMTVYCGPDTANKTKQAKPKRQPNNLRQSPTSKNVNTGAAKCGKEAYREMDGMVAQYSSSNDRFPESIKELQARCLKRKEVLPKMEDLKNRCMDGLAKRVVAVVIYSMKRQRKIMCRKKPNKRMLEMAGAGKCINSFRPAAQNCVEEAMDHVIGIRNSTDNKMKIPFLCCTFVKMKACILETGHRSKQCSEEHLSLLVRQSEQVSNGPMNMACGDYNEESDKCDKIQVPRRLANETLPKSFVMPMIDLMESLGAE</sequence>
<dbReference type="PANTHER" id="PTHR33964">
    <property type="entry name" value="RE45066P-RELATED"/>
    <property type="match status" value="1"/>
</dbReference>